<name>A0A1R2CT33_9CILI</name>
<comment type="caution">
    <text evidence="2">The sequence shown here is derived from an EMBL/GenBank/DDBJ whole genome shotgun (WGS) entry which is preliminary data.</text>
</comment>
<dbReference type="Proteomes" id="UP000187209">
    <property type="component" value="Unassembled WGS sequence"/>
</dbReference>
<organism evidence="2 3">
    <name type="scientific">Stentor coeruleus</name>
    <dbReference type="NCBI Taxonomy" id="5963"/>
    <lineage>
        <taxon>Eukaryota</taxon>
        <taxon>Sar</taxon>
        <taxon>Alveolata</taxon>
        <taxon>Ciliophora</taxon>
        <taxon>Postciliodesmatophora</taxon>
        <taxon>Heterotrichea</taxon>
        <taxon>Heterotrichida</taxon>
        <taxon>Stentoridae</taxon>
        <taxon>Stentor</taxon>
    </lineage>
</organism>
<accession>A0A1R2CT33</accession>
<evidence type="ECO:0000313" key="3">
    <source>
        <dbReference type="Proteomes" id="UP000187209"/>
    </source>
</evidence>
<feature type="region of interest" description="Disordered" evidence="1">
    <location>
        <begin position="1"/>
        <end position="45"/>
    </location>
</feature>
<dbReference type="EMBL" id="MPUH01000067">
    <property type="protein sequence ID" value="OMJ92179.1"/>
    <property type="molecule type" value="Genomic_DNA"/>
</dbReference>
<sequence length="210" mass="24648">MKQSCSLSKLPQSKCQEASNDTHYYSKSSEKNKKSFAFSEKSNNLNERCDKKSEINASRLLQKQRTSSSIFSEWDYSFHPEINSKSRKISGGRLKNTIYEKLYKQGMTIKRCKSFKTRGNKGNNFQKLNADHDRIYKSGLIYKAESRKKNLLLRRNQSISEGKELKFSPNTCKFNFAVPRKQKKIEDLLILSEIQKRASRFKLVRKFQYK</sequence>
<protein>
    <submittedName>
        <fullName evidence="2">Uncharacterized protein</fullName>
    </submittedName>
</protein>
<feature type="compositionally biased region" description="Low complexity" evidence="1">
    <location>
        <begin position="35"/>
        <end position="44"/>
    </location>
</feature>
<dbReference type="AlphaFoldDB" id="A0A1R2CT33"/>
<keyword evidence="3" id="KW-1185">Reference proteome</keyword>
<reference evidence="2 3" key="1">
    <citation type="submission" date="2016-11" db="EMBL/GenBank/DDBJ databases">
        <title>The macronuclear genome of Stentor coeruleus: a giant cell with tiny introns.</title>
        <authorList>
            <person name="Slabodnick M."/>
            <person name="Ruby J.G."/>
            <person name="Reiff S.B."/>
            <person name="Swart E.C."/>
            <person name="Gosai S."/>
            <person name="Prabakaran S."/>
            <person name="Witkowska E."/>
            <person name="Larue G.E."/>
            <person name="Fisher S."/>
            <person name="Freeman R.M."/>
            <person name="Gunawardena J."/>
            <person name="Chu W."/>
            <person name="Stover N.A."/>
            <person name="Gregory B.D."/>
            <person name="Nowacki M."/>
            <person name="Derisi J."/>
            <person name="Roy S.W."/>
            <person name="Marshall W.F."/>
            <person name="Sood P."/>
        </authorList>
    </citation>
    <scope>NUCLEOTIDE SEQUENCE [LARGE SCALE GENOMIC DNA]</scope>
    <source>
        <strain evidence="2">WM001</strain>
    </source>
</reference>
<feature type="compositionally biased region" description="Polar residues" evidence="1">
    <location>
        <begin position="1"/>
        <end position="25"/>
    </location>
</feature>
<gene>
    <name evidence="2" type="ORF">SteCoe_5173</name>
</gene>
<evidence type="ECO:0000313" key="2">
    <source>
        <dbReference type="EMBL" id="OMJ92179.1"/>
    </source>
</evidence>
<proteinExistence type="predicted"/>
<evidence type="ECO:0000256" key="1">
    <source>
        <dbReference type="SAM" id="MobiDB-lite"/>
    </source>
</evidence>